<comment type="caution">
    <text evidence="3">The sequence shown here is derived from an EMBL/GenBank/DDBJ whole genome shotgun (WGS) entry which is preliminary data.</text>
</comment>
<gene>
    <name evidence="3" type="ORF">RY831_09680</name>
</gene>
<dbReference type="InterPro" id="IPR001296">
    <property type="entry name" value="Glyco_trans_1"/>
</dbReference>
<feature type="domain" description="Glycosyl transferase family 1" evidence="1">
    <location>
        <begin position="231"/>
        <end position="387"/>
    </location>
</feature>
<dbReference type="SUPFAM" id="SSF53756">
    <property type="entry name" value="UDP-Glycosyltransferase/glycogen phosphorylase"/>
    <property type="match status" value="1"/>
</dbReference>
<evidence type="ECO:0000259" key="1">
    <source>
        <dbReference type="Pfam" id="PF00534"/>
    </source>
</evidence>
<sequence length="407" mass="45247">MRILIVNHYSGSSVLGMGYRHFYMARELQALGHEVLIVASRFSHLRTSQPERPGPAWSEHCGVPHLWLAGCAYPGNGVRRLLNMFGFAGDLWRNAAAIAREQRPDVVLASSPHPLGVYGASRIARLANARFVFEIRDLWPLSLIELGAIPQRHPLIRLLDHAESFGCRRAHKVVSLLPCVHEYMRARGVGEERWMVIPNGVVPGDWKEPWAALPEAMHRFLGGLRLRGFQIVGYAGALGIPNEMDTLLSAARRMRKREIAFVVVGNGAHKKTLQQRVAAEGLHHVHFFDPIPKDQIPALLQWFDVAYIGWQKQPLYRFGIAPNKLMDYMMAGTPVLHAVEAGNDAVAEAGCGLTVTPADADAVAAGLQRLLALSEGERRVMGQRGREFVLRNHSYPMLAQRLLQACA</sequence>
<protein>
    <submittedName>
        <fullName evidence="3">Glycosyltransferase family 4 protein</fullName>
    </submittedName>
</protein>
<dbReference type="RefSeq" id="WP_326506135.1">
    <property type="nucleotide sequence ID" value="NZ_JAWIIV010000006.1"/>
</dbReference>
<dbReference type="PANTHER" id="PTHR12526">
    <property type="entry name" value="GLYCOSYLTRANSFERASE"/>
    <property type="match status" value="1"/>
</dbReference>
<name>A0ABU6J703_9BURK</name>
<dbReference type="Proteomes" id="UP001352263">
    <property type="component" value="Unassembled WGS sequence"/>
</dbReference>
<accession>A0ABU6J703</accession>
<dbReference type="Pfam" id="PF00534">
    <property type="entry name" value="Glycos_transf_1"/>
    <property type="match status" value="1"/>
</dbReference>
<keyword evidence="4" id="KW-1185">Reference proteome</keyword>
<dbReference type="PANTHER" id="PTHR12526:SF622">
    <property type="entry name" value="GLYCOSYLTRANSFERASE (GROUP I)"/>
    <property type="match status" value="1"/>
</dbReference>
<evidence type="ECO:0000313" key="4">
    <source>
        <dbReference type="Proteomes" id="UP001352263"/>
    </source>
</evidence>
<dbReference type="Gene3D" id="3.40.50.2000">
    <property type="entry name" value="Glycogen Phosphorylase B"/>
    <property type="match status" value="2"/>
</dbReference>
<dbReference type="InterPro" id="IPR028098">
    <property type="entry name" value="Glyco_trans_4-like_N"/>
</dbReference>
<proteinExistence type="predicted"/>
<reference evidence="3 4" key="1">
    <citation type="submission" date="2023-10" db="EMBL/GenBank/DDBJ databases">
        <title>Noviherbaspirillum sp. CPCC 100848 genome assembly.</title>
        <authorList>
            <person name="Li X.Y."/>
            <person name="Fang X.M."/>
        </authorList>
    </citation>
    <scope>NUCLEOTIDE SEQUENCE [LARGE SCALE GENOMIC DNA]</scope>
    <source>
        <strain evidence="3 4">CPCC 100848</strain>
    </source>
</reference>
<dbReference type="EMBL" id="JAWIIV010000006">
    <property type="protein sequence ID" value="MEC4719420.1"/>
    <property type="molecule type" value="Genomic_DNA"/>
</dbReference>
<evidence type="ECO:0000313" key="3">
    <source>
        <dbReference type="EMBL" id="MEC4719420.1"/>
    </source>
</evidence>
<organism evidence="3 4">
    <name type="scientific">Noviherbaspirillum album</name>
    <dbReference type="NCBI Taxonomy" id="3080276"/>
    <lineage>
        <taxon>Bacteria</taxon>
        <taxon>Pseudomonadati</taxon>
        <taxon>Pseudomonadota</taxon>
        <taxon>Betaproteobacteria</taxon>
        <taxon>Burkholderiales</taxon>
        <taxon>Oxalobacteraceae</taxon>
        <taxon>Noviherbaspirillum</taxon>
    </lineage>
</organism>
<dbReference type="Pfam" id="PF13579">
    <property type="entry name" value="Glyco_trans_4_4"/>
    <property type="match status" value="1"/>
</dbReference>
<dbReference type="CDD" id="cd03794">
    <property type="entry name" value="GT4_WbuB-like"/>
    <property type="match status" value="1"/>
</dbReference>
<feature type="domain" description="Glycosyltransferase subfamily 4-like N-terminal" evidence="2">
    <location>
        <begin position="16"/>
        <end position="200"/>
    </location>
</feature>
<evidence type="ECO:0000259" key="2">
    <source>
        <dbReference type="Pfam" id="PF13579"/>
    </source>
</evidence>